<evidence type="ECO:0000313" key="2">
    <source>
        <dbReference type="Proteomes" id="UP001211015"/>
    </source>
</evidence>
<comment type="caution">
    <text evidence="1">The sequence shown here is derived from an EMBL/GenBank/DDBJ whole genome shotgun (WGS) entry which is preliminary data.</text>
</comment>
<evidence type="ECO:0000313" key="1">
    <source>
        <dbReference type="EMBL" id="MDB8743747.1"/>
    </source>
</evidence>
<sequence length="68" mass="7791">MANVKNQEYTKEMFKDIAFFTLAEPGAMGVGNLMEFITAEGEEFSLFFSEEMPYSKVKELFPALDNCY</sequence>
<dbReference type="EMBL" id="JAQMLV010000002">
    <property type="protein sequence ID" value="MDB8743747.1"/>
    <property type="molecule type" value="Genomic_DNA"/>
</dbReference>
<dbReference type="Proteomes" id="UP001211015">
    <property type="component" value="Unassembled WGS sequence"/>
</dbReference>
<proteinExistence type="predicted"/>
<accession>A0AAW6E5K7</accession>
<dbReference type="RefSeq" id="WP_195387836.1">
    <property type="nucleotide sequence ID" value="NZ_JADNGL010000002.1"/>
</dbReference>
<gene>
    <name evidence="1" type="ORF">PNU62_01835</name>
</gene>
<name>A0AAW6E5K7_9FIRM</name>
<organism evidence="1 2">
    <name type="scientific">Ruminococcus bicirculans</name>
    <name type="common">ex Wegman et al. 2014</name>
    <dbReference type="NCBI Taxonomy" id="1160721"/>
    <lineage>
        <taxon>Bacteria</taxon>
        <taxon>Bacillati</taxon>
        <taxon>Bacillota</taxon>
        <taxon>Clostridia</taxon>
        <taxon>Eubacteriales</taxon>
        <taxon>Oscillospiraceae</taxon>
        <taxon>Ruminococcus</taxon>
    </lineage>
</organism>
<protein>
    <submittedName>
        <fullName evidence="1">Uncharacterized protein</fullName>
    </submittedName>
</protein>
<dbReference type="AlphaFoldDB" id="A0AAW6E5K7"/>
<reference evidence="1" key="1">
    <citation type="submission" date="2023-01" db="EMBL/GenBank/DDBJ databases">
        <title>Human gut microbiome strain richness.</title>
        <authorList>
            <person name="Chen-Liaw A."/>
        </authorList>
    </citation>
    <scope>NUCLEOTIDE SEQUENCE</scope>
    <source>
        <strain evidence="1">1001275st1_F4_1001275B_160808</strain>
    </source>
</reference>